<name>A0ABV8VJE9_9NOCA</name>
<accession>A0ABV8VJE9</accession>
<organism evidence="1 2">
    <name type="scientific">Nocardia halotolerans</name>
    <dbReference type="NCBI Taxonomy" id="1755878"/>
    <lineage>
        <taxon>Bacteria</taxon>
        <taxon>Bacillati</taxon>
        <taxon>Actinomycetota</taxon>
        <taxon>Actinomycetes</taxon>
        <taxon>Mycobacteriales</taxon>
        <taxon>Nocardiaceae</taxon>
        <taxon>Nocardia</taxon>
    </lineage>
</organism>
<sequence>MDDDLELTAADVTARISPCLGGRLTGLVIGGTELLRQGDRYGSFPMAPWCGRLRDGRFTVDTNVHQLALNAPPHAIHGTVRSGAWEVTQASRTRATLVRSLAGPWPFAGQVLQRFELSEHALTMEMEITSEADRFPAQAGWHPWFLRRPRPDIADVGVAFEPAWQEERGADHLPTGQRIPPRPGPWDDCFAMPGGVDVVLEWPPLLRLRIRSPERWVVLYDEQVEAVCVEPQSGPPNGLNTMPRFVTPADPLRTETVWTWEYCEEVS</sequence>
<dbReference type="InterPro" id="IPR011013">
    <property type="entry name" value="Gal_mutarotase_sf_dom"/>
</dbReference>
<keyword evidence="2" id="KW-1185">Reference proteome</keyword>
<dbReference type="Gene3D" id="2.70.98.10">
    <property type="match status" value="1"/>
</dbReference>
<protein>
    <submittedName>
        <fullName evidence="1">Aldose 1-epimerase</fullName>
    </submittedName>
</protein>
<dbReference type="SUPFAM" id="SSF74650">
    <property type="entry name" value="Galactose mutarotase-like"/>
    <property type="match status" value="1"/>
</dbReference>
<evidence type="ECO:0000313" key="2">
    <source>
        <dbReference type="Proteomes" id="UP001595844"/>
    </source>
</evidence>
<dbReference type="EMBL" id="JBHSDL010000025">
    <property type="protein sequence ID" value="MFC4376161.1"/>
    <property type="molecule type" value="Genomic_DNA"/>
</dbReference>
<dbReference type="RefSeq" id="WP_378564405.1">
    <property type="nucleotide sequence ID" value="NZ_JBHSDL010000025.1"/>
</dbReference>
<evidence type="ECO:0000313" key="1">
    <source>
        <dbReference type="EMBL" id="MFC4376161.1"/>
    </source>
</evidence>
<proteinExistence type="predicted"/>
<gene>
    <name evidence="1" type="ORF">ACFO5K_18860</name>
</gene>
<dbReference type="Proteomes" id="UP001595844">
    <property type="component" value="Unassembled WGS sequence"/>
</dbReference>
<dbReference type="InterPro" id="IPR014718">
    <property type="entry name" value="GH-type_carb-bd"/>
</dbReference>
<comment type="caution">
    <text evidence="1">The sequence shown here is derived from an EMBL/GenBank/DDBJ whole genome shotgun (WGS) entry which is preliminary data.</text>
</comment>
<reference evidence="2" key="1">
    <citation type="journal article" date="2019" name="Int. J. Syst. Evol. Microbiol.">
        <title>The Global Catalogue of Microorganisms (GCM) 10K type strain sequencing project: providing services to taxonomists for standard genome sequencing and annotation.</title>
        <authorList>
            <consortium name="The Broad Institute Genomics Platform"/>
            <consortium name="The Broad Institute Genome Sequencing Center for Infectious Disease"/>
            <person name="Wu L."/>
            <person name="Ma J."/>
        </authorList>
    </citation>
    <scope>NUCLEOTIDE SEQUENCE [LARGE SCALE GENOMIC DNA]</scope>
    <source>
        <strain evidence="2">IBRC-M 10490</strain>
    </source>
</reference>
<dbReference type="InterPro" id="IPR008183">
    <property type="entry name" value="Aldose_1/G6P_1-epimerase"/>
</dbReference>
<dbReference type="Pfam" id="PF01263">
    <property type="entry name" value="Aldose_epim"/>
    <property type="match status" value="1"/>
</dbReference>